<protein>
    <submittedName>
        <fullName evidence="2">Uncharacterized protein</fullName>
    </submittedName>
</protein>
<name>A0A448XSK2_9PLAT</name>
<evidence type="ECO:0000313" key="2">
    <source>
        <dbReference type="EMBL" id="VEL43978.1"/>
    </source>
</evidence>
<organism evidence="2 3">
    <name type="scientific">Protopolystoma xenopodis</name>
    <dbReference type="NCBI Taxonomy" id="117903"/>
    <lineage>
        <taxon>Eukaryota</taxon>
        <taxon>Metazoa</taxon>
        <taxon>Spiralia</taxon>
        <taxon>Lophotrochozoa</taxon>
        <taxon>Platyhelminthes</taxon>
        <taxon>Monogenea</taxon>
        <taxon>Polyopisthocotylea</taxon>
        <taxon>Polystomatidea</taxon>
        <taxon>Polystomatidae</taxon>
        <taxon>Protopolystoma</taxon>
    </lineage>
</organism>
<dbReference type="Proteomes" id="UP000784294">
    <property type="component" value="Unassembled WGS sequence"/>
</dbReference>
<sequence>MQASMTHQLEILHQTSEAALDRLKTEHADAIKNMLREQAEALETAQRDLALKHCHQTEVLTGQLEAMVSLIIKPPRQHVSFG</sequence>
<gene>
    <name evidence="2" type="ORF">PXEA_LOCUS37418</name>
</gene>
<evidence type="ECO:0000256" key="1">
    <source>
        <dbReference type="SAM" id="Coils"/>
    </source>
</evidence>
<comment type="caution">
    <text evidence="2">The sequence shown here is derived from an EMBL/GenBank/DDBJ whole genome shotgun (WGS) entry which is preliminary data.</text>
</comment>
<feature type="coiled-coil region" evidence="1">
    <location>
        <begin position="20"/>
        <end position="52"/>
    </location>
</feature>
<keyword evidence="1" id="KW-0175">Coiled coil</keyword>
<proteinExistence type="predicted"/>
<evidence type="ECO:0000313" key="3">
    <source>
        <dbReference type="Proteomes" id="UP000784294"/>
    </source>
</evidence>
<keyword evidence="3" id="KW-1185">Reference proteome</keyword>
<dbReference type="AlphaFoldDB" id="A0A448XSK2"/>
<dbReference type="EMBL" id="CAAALY010287657">
    <property type="protein sequence ID" value="VEL43978.1"/>
    <property type="molecule type" value="Genomic_DNA"/>
</dbReference>
<reference evidence="2" key="1">
    <citation type="submission" date="2018-11" db="EMBL/GenBank/DDBJ databases">
        <authorList>
            <consortium name="Pathogen Informatics"/>
        </authorList>
    </citation>
    <scope>NUCLEOTIDE SEQUENCE</scope>
</reference>
<accession>A0A448XSK2</accession>